<dbReference type="PANTHER" id="PTHR34310:SF9">
    <property type="entry name" value="BLR5716 PROTEIN"/>
    <property type="match status" value="1"/>
</dbReference>
<evidence type="ECO:0000313" key="2">
    <source>
        <dbReference type="EMBL" id="MBJ8338204.1"/>
    </source>
</evidence>
<dbReference type="RefSeq" id="WP_199702930.1">
    <property type="nucleotide sequence ID" value="NZ_JAEMNV010000002.1"/>
</dbReference>
<sequence length="271" mass="29782">MAIDRASKFFDHLDELRYQPTEKRVRVLAAGTTVADTRAALLIWEPRRVVASYAIPTVDIRGDVVAIEATAADERPVQLGAGPPVLDPSTAFAFHTAAGTPVEIVSGAARGVGYRLADPDLDGYVVLDFDAFDWLEEDESIFGHPRDPFSRIDMRSSSRHIRIELGGVVLAESSRPVLLFETMIPARFYLPADDLQVALTRSDTRTVCAYKGHATHWSVDVAGEDGTDIAWSYEKPPPELSQVAGLVCFYQERVDVTLDGVAQLRPVTPWS</sequence>
<reference evidence="2" key="1">
    <citation type="submission" date="2020-12" db="EMBL/GenBank/DDBJ databases">
        <title>Antrihabitans popcorni sp. nov. and Antrihabitans auranticaus sp. nov., isolated from a larva cave.</title>
        <authorList>
            <person name="Lee S.D."/>
            <person name="Kim I.S."/>
        </authorList>
    </citation>
    <scope>NUCLEOTIDE SEQUENCE</scope>
    <source>
        <strain evidence="2">YC3-6</strain>
    </source>
</reference>
<feature type="domain" description="DUF427" evidence="1">
    <location>
        <begin position="161"/>
        <end position="252"/>
    </location>
</feature>
<keyword evidence="3" id="KW-1185">Reference proteome</keyword>
<comment type="caution">
    <text evidence="2">The sequence shown here is derived from an EMBL/GenBank/DDBJ whole genome shotgun (WGS) entry which is preliminary data.</text>
</comment>
<dbReference type="InterPro" id="IPR007361">
    <property type="entry name" value="DUF427"/>
</dbReference>
<proteinExistence type="predicted"/>
<evidence type="ECO:0000259" key="1">
    <source>
        <dbReference type="Pfam" id="PF04248"/>
    </source>
</evidence>
<dbReference type="AlphaFoldDB" id="A0A934U104"/>
<protein>
    <submittedName>
        <fullName evidence="2">DUF427 domain-containing protein</fullName>
    </submittedName>
</protein>
<accession>A0A934U104</accession>
<dbReference type="PANTHER" id="PTHR34310">
    <property type="entry name" value="DUF427 DOMAIN PROTEIN (AFU_ORTHOLOGUE AFUA_3G02220)"/>
    <property type="match status" value="1"/>
</dbReference>
<dbReference type="Gene3D" id="2.170.150.40">
    <property type="entry name" value="Domain of unknown function (DUF427)"/>
    <property type="match status" value="2"/>
</dbReference>
<gene>
    <name evidence="2" type="ORF">JGU71_04840</name>
</gene>
<dbReference type="Proteomes" id="UP000655868">
    <property type="component" value="Unassembled WGS sequence"/>
</dbReference>
<dbReference type="Pfam" id="PF04248">
    <property type="entry name" value="NTP_transf_9"/>
    <property type="match status" value="1"/>
</dbReference>
<organism evidence="2 3">
    <name type="scientific">Antrihabitans stalagmiti</name>
    <dbReference type="NCBI Taxonomy" id="2799499"/>
    <lineage>
        <taxon>Bacteria</taxon>
        <taxon>Bacillati</taxon>
        <taxon>Actinomycetota</taxon>
        <taxon>Actinomycetes</taxon>
        <taxon>Mycobacteriales</taxon>
        <taxon>Nocardiaceae</taxon>
        <taxon>Antrihabitans</taxon>
    </lineage>
</organism>
<dbReference type="InterPro" id="IPR038694">
    <property type="entry name" value="DUF427_sf"/>
</dbReference>
<dbReference type="EMBL" id="JAEMNV010000002">
    <property type="protein sequence ID" value="MBJ8338204.1"/>
    <property type="molecule type" value="Genomic_DNA"/>
</dbReference>
<evidence type="ECO:0000313" key="3">
    <source>
        <dbReference type="Proteomes" id="UP000655868"/>
    </source>
</evidence>
<name>A0A934U104_9NOCA</name>